<evidence type="ECO:0000256" key="9">
    <source>
        <dbReference type="ARBA" id="ARBA00022967"/>
    </source>
</evidence>
<dbReference type="Gene3D" id="2.70.150.10">
    <property type="entry name" value="Calcium-transporting ATPase, cytoplasmic transduction domain A"/>
    <property type="match status" value="1"/>
</dbReference>
<evidence type="ECO:0000256" key="10">
    <source>
        <dbReference type="ARBA" id="ARBA00022989"/>
    </source>
</evidence>
<dbReference type="Pfam" id="PF00122">
    <property type="entry name" value="E1-E2_ATPase"/>
    <property type="match status" value="1"/>
</dbReference>
<dbReference type="GO" id="GO:0005886">
    <property type="term" value="C:plasma membrane"/>
    <property type="evidence" value="ECO:0007669"/>
    <property type="project" value="UniProtKB-SubCell"/>
</dbReference>
<feature type="domain" description="Putative metal-binding" evidence="15">
    <location>
        <begin position="11"/>
        <end position="79"/>
    </location>
</feature>
<evidence type="ECO:0000313" key="16">
    <source>
        <dbReference type="EMBL" id="SFP25850.1"/>
    </source>
</evidence>
<dbReference type="Gene3D" id="3.40.50.1000">
    <property type="entry name" value="HAD superfamily/HAD-like"/>
    <property type="match status" value="2"/>
</dbReference>
<evidence type="ECO:0000313" key="17">
    <source>
        <dbReference type="Proteomes" id="UP000199306"/>
    </source>
</evidence>
<comment type="similarity">
    <text evidence="2">Belongs to the cation transport ATPase (P-type) (TC 3.A.3) family. Type IB subfamily.</text>
</comment>
<evidence type="ECO:0000256" key="1">
    <source>
        <dbReference type="ARBA" id="ARBA00004651"/>
    </source>
</evidence>
<dbReference type="Proteomes" id="UP000199306">
    <property type="component" value="Unassembled WGS sequence"/>
</dbReference>
<keyword evidence="8" id="KW-0460">Magnesium</keyword>
<dbReference type="InterPro" id="IPR023299">
    <property type="entry name" value="ATPase_P-typ_cyto_dom_N"/>
</dbReference>
<dbReference type="SUPFAM" id="SSF81653">
    <property type="entry name" value="Calcium ATPase, transduction domain A"/>
    <property type="match status" value="1"/>
</dbReference>
<dbReference type="InterPro" id="IPR021993">
    <property type="entry name" value="ATPase-cat-bd"/>
</dbReference>
<keyword evidence="3" id="KW-0813">Transport</keyword>
<dbReference type="Pfam" id="PF00702">
    <property type="entry name" value="Hydrolase"/>
    <property type="match status" value="1"/>
</dbReference>
<evidence type="ECO:0000259" key="15">
    <source>
        <dbReference type="Pfam" id="PF12156"/>
    </source>
</evidence>
<dbReference type="Gene3D" id="1.20.1110.10">
    <property type="entry name" value="Calcium-transporting ATPase, transmembrane domain"/>
    <property type="match status" value="1"/>
</dbReference>
<dbReference type="InterPro" id="IPR023214">
    <property type="entry name" value="HAD_sf"/>
</dbReference>
<sequence length="810" mass="90935">MKTLHIENMIACYHCGNECLDNHIHTEEKVFCCEGCKTVFEILDKNNLCNYYDLETQAGISPGNAHFEFLDSEQVINQLLDFKNEEIGKVTFFIPSIHCSSCLYLLENLYKLNTDILHSTVDFLKKQVSVTFRISVNEEEKTGITLRQLAELLTSLGYEPLVSLNDVVKNQQMPSSRKLITQIGVAGFCAGNIMLFSFPEYLGLNDPDYQYLFGYLNIALAIPVVFYSASDYFISVRNSLKNKRINIDFPILLGILTAFLRGTYEVLFSHGAGYFDSLSGLVFFLLIGKWFQEKTYSFLSFERDYKSFFPLAVTRIKQASEEFVAVNELKEGDKILIRNGELIPADSLLYKGNAQIDYSFVTGESKSEHKNPGDFLYAGGRHTGEKIEMEVLKSVSQSYLTQLWNNDAFQKNSQSPVKTFSGYVAKYFTIAVLILAVIVALYWYNHDTSRMWNAFTAILIIACPCALSLSYPFALGNSLRKMGKQHFYLKNAETIETLTQCDSIVFDKTGTLTSSNGDLPAPHFNRILSVFEEMFVASLVSNSTHPVSMKIKKLYHDKGNITLENFREITGKGLEATYHHHKIKLGSESFVIPTKNAVKTEGNGSFTHLSIDGVYVGYYALTNHYRKGVAEMLAALAKTHELFLLSGDNDAERNKLSAWFPGENHIFFECKPQQKLDFIKNLQFSGKRVIMIGDGLNDAGALKQADAGIAVTDNTLQFTPSSDAILEADKLRLLPDFLKYSKFSLKVIRFSFLISLIYNFIGLSFAVSGTLSPVVAAILMPVSSATMLLIASVGTNFRYFGNEDQPFQSA</sequence>
<dbReference type="InterPro" id="IPR036412">
    <property type="entry name" value="HAD-like_sf"/>
</dbReference>
<dbReference type="RefSeq" id="WP_092012451.1">
    <property type="nucleotide sequence ID" value="NZ_FOXH01000002.1"/>
</dbReference>
<evidence type="ECO:0000256" key="5">
    <source>
        <dbReference type="ARBA" id="ARBA00022553"/>
    </source>
</evidence>
<dbReference type="NCBIfam" id="TIGR01494">
    <property type="entry name" value="ATPase_P-type"/>
    <property type="match status" value="1"/>
</dbReference>
<feature type="transmembrane region" description="Helical" evidence="13">
    <location>
        <begin position="211"/>
        <end position="233"/>
    </location>
</feature>
<dbReference type="PANTHER" id="PTHR43520:SF5">
    <property type="entry name" value="CATION-TRANSPORTING P-TYPE ATPASE-RELATED"/>
    <property type="match status" value="1"/>
</dbReference>
<evidence type="ECO:0000256" key="11">
    <source>
        <dbReference type="ARBA" id="ARBA00023065"/>
    </source>
</evidence>
<dbReference type="InterPro" id="IPR018303">
    <property type="entry name" value="ATPase_P-typ_P_site"/>
</dbReference>
<feature type="transmembrane region" description="Helical" evidence="13">
    <location>
        <begin position="774"/>
        <end position="793"/>
    </location>
</feature>
<dbReference type="InterPro" id="IPR036163">
    <property type="entry name" value="HMA_dom_sf"/>
</dbReference>
<reference evidence="16 17" key="1">
    <citation type="submission" date="2016-10" db="EMBL/GenBank/DDBJ databases">
        <authorList>
            <person name="de Groot N.N."/>
        </authorList>
    </citation>
    <scope>NUCLEOTIDE SEQUENCE [LARGE SCALE GENOMIC DNA]</scope>
    <source>
        <strain evidence="17">E92,LMG 26720,CCM 7988</strain>
    </source>
</reference>
<dbReference type="AlphaFoldDB" id="A0A1I5NW48"/>
<evidence type="ECO:0000256" key="13">
    <source>
        <dbReference type="SAM" id="Phobius"/>
    </source>
</evidence>
<evidence type="ECO:0000256" key="3">
    <source>
        <dbReference type="ARBA" id="ARBA00022448"/>
    </source>
</evidence>
<keyword evidence="4" id="KW-1003">Cell membrane</keyword>
<protein>
    <submittedName>
        <fullName evidence="16">Cu+-exporting ATPase</fullName>
    </submittedName>
</protein>
<feature type="domain" description="P-type ATPase A" evidence="14">
    <location>
        <begin position="311"/>
        <end position="404"/>
    </location>
</feature>
<accession>A0A1I5NW48</accession>
<name>A0A1I5NW48_9BACT</name>
<keyword evidence="11" id="KW-0406">Ion transport</keyword>
<dbReference type="InterPro" id="IPR008250">
    <property type="entry name" value="ATPase_P-typ_transduc_dom_A_sf"/>
</dbReference>
<evidence type="ECO:0000256" key="4">
    <source>
        <dbReference type="ARBA" id="ARBA00022475"/>
    </source>
</evidence>
<proteinExistence type="inferred from homology"/>
<dbReference type="OrthoDB" id="909834at2"/>
<dbReference type="Gene3D" id="3.40.1110.10">
    <property type="entry name" value="Calcium-transporting ATPase, cytoplasmic domain N"/>
    <property type="match status" value="1"/>
</dbReference>
<keyword evidence="5" id="KW-0597">Phosphoprotein</keyword>
<dbReference type="InterPro" id="IPR001757">
    <property type="entry name" value="P_typ_ATPase"/>
</dbReference>
<keyword evidence="7" id="KW-0479">Metal-binding</keyword>
<dbReference type="GO" id="GO:0043682">
    <property type="term" value="F:P-type divalent copper transporter activity"/>
    <property type="evidence" value="ECO:0007669"/>
    <property type="project" value="TreeGrafter"/>
</dbReference>
<feature type="transmembrane region" description="Helical" evidence="13">
    <location>
        <begin position="424"/>
        <end position="445"/>
    </location>
</feature>
<organism evidence="16 17">
    <name type="scientific">Pseudarcicella hirudinis</name>
    <dbReference type="NCBI Taxonomy" id="1079859"/>
    <lineage>
        <taxon>Bacteria</taxon>
        <taxon>Pseudomonadati</taxon>
        <taxon>Bacteroidota</taxon>
        <taxon>Cytophagia</taxon>
        <taxon>Cytophagales</taxon>
        <taxon>Flectobacillaceae</taxon>
        <taxon>Pseudarcicella</taxon>
    </lineage>
</organism>
<evidence type="ECO:0000256" key="7">
    <source>
        <dbReference type="ARBA" id="ARBA00022723"/>
    </source>
</evidence>
<comment type="subcellular location">
    <subcellularLocation>
        <location evidence="1">Cell membrane</location>
        <topology evidence="1">Multi-pass membrane protein</topology>
    </subcellularLocation>
</comment>
<gene>
    <name evidence="16" type="ORF">SAMN04515674_102140</name>
</gene>
<dbReference type="Pfam" id="PF12156">
    <property type="entry name" value="ATPase-cat_bd"/>
    <property type="match status" value="1"/>
</dbReference>
<dbReference type="GO" id="GO:0016887">
    <property type="term" value="F:ATP hydrolysis activity"/>
    <property type="evidence" value="ECO:0007669"/>
    <property type="project" value="InterPro"/>
</dbReference>
<evidence type="ECO:0000256" key="8">
    <source>
        <dbReference type="ARBA" id="ARBA00022842"/>
    </source>
</evidence>
<feature type="transmembrane region" description="Helical" evidence="13">
    <location>
        <begin position="747"/>
        <end position="768"/>
    </location>
</feature>
<dbReference type="SUPFAM" id="SSF55008">
    <property type="entry name" value="HMA, heavy metal-associated domain"/>
    <property type="match status" value="1"/>
</dbReference>
<evidence type="ECO:0000256" key="2">
    <source>
        <dbReference type="ARBA" id="ARBA00006024"/>
    </source>
</evidence>
<evidence type="ECO:0000256" key="6">
    <source>
        <dbReference type="ARBA" id="ARBA00022692"/>
    </source>
</evidence>
<evidence type="ECO:0000259" key="14">
    <source>
        <dbReference type="Pfam" id="PF00122"/>
    </source>
</evidence>
<dbReference type="PROSITE" id="PS00154">
    <property type="entry name" value="ATPASE_E1_E2"/>
    <property type="match status" value="1"/>
</dbReference>
<dbReference type="STRING" id="1079859.SAMN04515674_102140"/>
<feature type="transmembrane region" description="Helical" evidence="13">
    <location>
        <begin position="451"/>
        <end position="474"/>
    </location>
</feature>
<dbReference type="PANTHER" id="PTHR43520">
    <property type="entry name" value="ATP7, ISOFORM B"/>
    <property type="match status" value="1"/>
</dbReference>
<dbReference type="SUPFAM" id="SSF56784">
    <property type="entry name" value="HAD-like"/>
    <property type="match status" value="1"/>
</dbReference>
<feature type="transmembrane region" description="Helical" evidence="13">
    <location>
        <begin position="270"/>
        <end position="291"/>
    </location>
</feature>
<dbReference type="GO" id="GO:0005507">
    <property type="term" value="F:copper ion binding"/>
    <property type="evidence" value="ECO:0007669"/>
    <property type="project" value="TreeGrafter"/>
</dbReference>
<dbReference type="SUPFAM" id="SSF81665">
    <property type="entry name" value="Calcium ATPase, transmembrane domain M"/>
    <property type="match status" value="1"/>
</dbReference>
<dbReference type="GO" id="GO:0005524">
    <property type="term" value="F:ATP binding"/>
    <property type="evidence" value="ECO:0007669"/>
    <property type="project" value="InterPro"/>
</dbReference>
<feature type="transmembrane region" description="Helical" evidence="13">
    <location>
        <begin position="245"/>
        <end position="264"/>
    </location>
</feature>
<keyword evidence="9" id="KW-1278">Translocase</keyword>
<evidence type="ECO:0000256" key="12">
    <source>
        <dbReference type="ARBA" id="ARBA00023136"/>
    </source>
</evidence>
<feature type="transmembrane region" description="Helical" evidence="13">
    <location>
        <begin position="179"/>
        <end position="199"/>
    </location>
</feature>
<keyword evidence="10 13" id="KW-1133">Transmembrane helix</keyword>
<dbReference type="InterPro" id="IPR023298">
    <property type="entry name" value="ATPase_P-typ_TM_dom_sf"/>
</dbReference>
<dbReference type="InterPro" id="IPR059000">
    <property type="entry name" value="ATPase_P-type_domA"/>
</dbReference>
<keyword evidence="12 13" id="KW-0472">Membrane</keyword>
<keyword evidence="17" id="KW-1185">Reference proteome</keyword>
<dbReference type="PRINTS" id="PR00119">
    <property type="entry name" value="CATATPASE"/>
</dbReference>
<dbReference type="GO" id="GO:0055070">
    <property type="term" value="P:copper ion homeostasis"/>
    <property type="evidence" value="ECO:0007669"/>
    <property type="project" value="TreeGrafter"/>
</dbReference>
<keyword evidence="6 13" id="KW-0812">Transmembrane</keyword>
<dbReference type="EMBL" id="FOXH01000002">
    <property type="protein sequence ID" value="SFP25850.1"/>
    <property type="molecule type" value="Genomic_DNA"/>
</dbReference>